<evidence type="ECO:0000313" key="2">
    <source>
        <dbReference type="Proteomes" id="UP000234626"/>
    </source>
</evidence>
<dbReference type="EMBL" id="PJZK01000008">
    <property type="protein sequence ID" value="PLR50199.1"/>
    <property type="molecule type" value="Genomic_DNA"/>
</dbReference>
<reference evidence="1 2" key="1">
    <citation type="submission" date="2017-12" db="EMBL/GenBank/DDBJ databases">
        <title>Characterization of six clinical isolates of Enterochimera gen. nov., a novel genus of the Yersiniaciae family and the three species Enterochimera arupensis sp. nov., Enterochimera coloradensis sp. nov, and Enterochimera californica sp. nov.</title>
        <authorList>
            <person name="Rossi A."/>
            <person name="Fisher M."/>
        </authorList>
    </citation>
    <scope>NUCLEOTIDE SEQUENCE [LARGE SCALE GENOMIC DNA]</scope>
    <source>
        <strain evidence="1 2">2016Iso1</strain>
    </source>
</reference>
<gene>
    <name evidence="1" type="ORF">CYR34_09875</name>
</gene>
<dbReference type="OrthoDB" id="6433535at2"/>
<comment type="caution">
    <text evidence="1">The sequence shown here is derived from an EMBL/GenBank/DDBJ whole genome shotgun (WGS) entry which is preliminary data.</text>
</comment>
<evidence type="ECO:0000313" key="1">
    <source>
        <dbReference type="EMBL" id="PLR50199.1"/>
    </source>
</evidence>
<organism evidence="1 2">
    <name type="scientific">Chimaeribacter arupi</name>
    <dbReference type="NCBI Taxonomy" id="2060066"/>
    <lineage>
        <taxon>Bacteria</taxon>
        <taxon>Pseudomonadati</taxon>
        <taxon>Pseudomonadota</taxon>
        <taxon>Gammaproteobacteria</taxon>
        <taxon>Enterobacterales</taxon>
        <taxon>Yersiniaceae</taxon>
        <taxon>Chimaeribacter</taxon>
    </lineage>
</organism>
<dbReference type="AlphaFoldDB" id="A0A2N5ENF6"/>
<protein>
    <submittedName>
        <fullName evidence="1">Uncharacterized protein</fullName>
    </submittedName>
</protein>
<dbReference type="RefSeq" id="WP_101834696.1">
    <property type="nucleotide sequence ID" value="NZ_PJZG01000024.1"/>
</dbReference>
<accession>A0A2N5ENF6</accession>
<name>A0A2N5ENF6_9GAMM</name>
<dbReference type="Proteomes" id="UP000234626">
    <property type="component" value="Unassembled WGS sequence"/>
</dbReference>
<keyword evidence="2" id="KW-1185">Reference proteome</keyword>
<sequence>MGASDYLRARFQHDRHLALSLQHGFERVMQSAEDVSSALYSGLERISWYSSCFIPGYDAVCDELLSEELRTLYSIQSLFKHHDVIRQMLFLYFKSVCDDIKEGNPEGAARKFVANGTYLAGSTFTAKMTRHAFAYSISSALAQSEIIQKTVIQRLAAKTHAAAYTFYFFGIEQKAALSARRLKALDPDYYWMLYQAKMEMLYYFIEPVLSEIIREVKQNPFGNLDDLASFIGDKHGV</sequence>
<proteinExistence type="predicted"/>